<name>A0ABX0D5A2_9MICC</name>
<sequence length="152" mass="16497">MLRLSLDRGDLWDERTHGEQEWWKEHPWNGAGDDPDPWGKFYRGLTPTKPPAGRLELRLEPGQRLKEFELDLATAQGTATTTAGQASMQLPDAGIQRNFRFNRYLCGAGSRKGAPAQADPGSADGGLPPWKGDCHNGLNAAEVVGMPGVGGF</sequence>
<proteinExistence type="predicted"/>
<dbReference type="Proteomes" id="UP000479226">
    <property type="component" value="Unassembled WGS sequence"/>
</dbReference>
<dbReference type="EMBL" id="JAAKZI010000001">
    <property type="protein sequence ID" value="NGN82064.1"/>
    <property type="molecule type" value="Genomic_DNA"/>
</dbReference>
<accession>A0ABX0D5A2</accession>
<protein>
    <submittedName>
        <fullName evidence="1">Uncharacterized protein</fullName>
    </submittedName>
</protein>
<evidence type="ECO:0000313" key="1">
    <source>
        <dbReference type="EMBL" id="NGN82064.1"/>
    </source>
</evidence>
<reference evidence="1 2" key="1">
    <citation type="submission" date="2020-02" db="EMBL/GenBank/DDBJ databases">
        <title>Genome sequence of the type strain DSM 27180 of Arthrobacter silviterrae.</title>
        <authorList>
            <person name="Gao J."/>
            <person name="Sun J."/>
        </authorList>
    </citation>
    <scope>NUCLEOTIDE SEQUENCE [LARGE SCALE GENOMIC DNA]</scope>
    <source>
        <strain evidence="1 2">DSM 27180</strain>
    </source>
</reference>
<evidence type="ECO:0000313" key="2">
    <source>
        <dbReference type="Proteomes" id="UP000479226"/>
    </source>
</evidence>
<comment type="caution">
    <text evidence="1">The sequence shown here is derived from an EMBL/GenBank/DDBJ whole genome shotgun (WGS) entry which is preliminary data.</text>
</comment>
<dbReference type="RefSeq" id="WP_165180142.1">
    <property type="nucleotide sequence ID" value="NZ_JAAKZI010000001.1"/>
</dbReference>
<organism evidence="1 2">
    <name type="scientific">Arthrobacter silviterrae</name>
    <dbReference type="NCBI Taxonomy" id="2026658"/>
    <lineage>
        <taxon>Bacteria</taxon>
        <taxon>Bacillati</taxon>
        <taxon>Actinomycetota</taxon>
        <taxon>Actinomycetes</taxon>
        <taxon>Micrococcales</taxon>
        <taxon>Micrococcaceae</taxon>
        <taxon>Arthrobacter</taxon>
    </lineage>
</organism>
<keyword evidence="2" id="KW-1185">Reference proteome</keyword>
<gene>
    <name evidence="1" type="ORF">G6N77_01100</name>
</gene>